<dbReference type="Gene3D" id="3.30.420.10">
    <property type="entry name" value="Ribonuclease H-like superfamily/Ribonuclease H"/>
    <property type="match status" value="1"/>
</dbReference>
<dbReference type="AlphaFoldDB" id="A0A061AJK6"/>
<protein>
    <submittedName>
        <fullName evidence="3">CYFA0S01e16270g1_1</fullName>
    </submittedName>
</protein>
<dbReference type="PANTHER" id="PTHR28083">
    <property type="entry name" value="GOOD FOR FULL DBP5 ACTIVITY PROTEIN 2"/>
    <property type="match status" value="1"/>
</dbReference>
<dbReference type="InterPro" id="IPR036397">
    <property type="entry name" value="RNaseH_sf"/>
</dbReference>
<dbReference type="VEuPathDB" id="FungiDB:BON22_1658"/>
<dbReference type="PhylomeDB" id="A0A061AJK6"/>
<sequence>MHLSRVLTRNLLLFTNRSYPLTHKTRFSSSTLSTPKTLIMPPRRFQHSQAAAVSRPERSIPQFQFISSANASNISASDRQALIDILNESFREQTLDRSTFYASLIHNKPVYTSEGADGYADLKLAQLIRSHPVKEKRSRLEQAFAKFERKEPLGNHVPIQSTPKEPTPTQNKVMNGDLRTSKPTRNILSLASIIPDIGKHDFPLDLLLRGTGSRHNFVNDYMTEVELGARNHPRLQTPQRVALLKQLLLEANNQTNALISIDMEAHEFSKDKVTEIGISIYDPAKDALSTFPTIKNIHILPEEVIRLRNGAFVADNKDKFLGGSSIIMPTSKAADLIQCILNYYFYDRPGMSACIVGHNVAGDLTWLKGLGVTIPHNATVLDTQKIYNITHGDRLSSLGGILRRFDIPHAYLHNAGNDAYYTLMLLMKLCDPSFRRNHAVDSLEADEEYISKMEEMAERPPPDMLRGSRPSKPRKAKKVLETLPPTRYTNYSHALRDLFQPKP</sequence>
<dbReference type="Pfam" id="PF21762">
    <property type="entry name" value="DEDDh_C"/>
    <property type="match status" value="1"/>
</dbReference>
<reference evidence="3" key="1">
    <citation type="journal article" date="2014" name="Genome Announc.">
        <title>Genome sequence of the yeast Cyberlindnera fabianii (Hansenula fabianii).</title>
        <authorList>
            <person name="Freel K.C."/>
            <person name="Sarilar V."/>
            <person name="Neuveglise C."/>
            <person name="Devillers H."/>
            <person name="Friedrich A."/>
            <person name="Schacherer J."/>
        </authorList>
    </citation>
    <scope>NUCLEOTIDE SEQUENCE</scope>
    <source>
        <strain evidence="3">YJS4271</strain>
    </source>
</reference>
<proteinExistence type="predicted"/>
<accession>A0A061AJK6</accession>
<dbReference type="OrthoDB" id="5953249at2759"/>
<feature type="region of interest" description="Disordered" evidence="1">
    <location>
        <begin position="153"/>
        <end position="180"/>
    </location>
</feature>
<organism evidence="3">
    <name type="scientific">Cyberlindnera fabianii</name>
    <name type="common">Yeast</name>
    <name type="synonym">Hansenula fabianii</name>
    <dbReference type="NCBI Taxonomy" id="36022"/>
    <lineage>
        <taxon>Eukaryota</taxon>
        <taxon>Fungi</taxon>
        <taxon>Dikarya</taxon>
        <taxon>Ascomycota</taxon>
        <taxon>Saccharomycotina</taxon>
        <taxon>Saccharomycetes</taxon>
        <taxon>Phaffomycetales</taxon>
        <taxon>Phaffomycetaceae</taxon>
        <taxon>Cyberlindnera</taxon>
    </lineage>
</organism>
<dbReference type="EMBL" id="LK052886">
    <property type="protein sequence ID" value="CDR37745.1"/>
    <property type="molecule type" value="Genomic_DNA"/>
</dbReference>
<evidence type="ECO:0000313" key="3">
    <source>
        <dbReference type="EMBL" id="CDR37745.1"/>
    </source>
</evidence>
<dbReference type="GO" id="GO:0005634">
    <property type="term" value="C:nucleus"/>
    <property type="evidence" value="ECO:0007669"/>
    <property type="project" value="TreeGrafter"/>
</dbReference>
<dbReference type="SUPFAM" id="SSF53098">
    <property type="entry name" value="Ribonuclease H-like"/>
    <property type="match status" value="1"/>
</dbReference>
<gene>
    <name evidence="3" type="ORF">CYFA0S_01e16270g</name>
</gene>
<evidence type="ECO:0000256" key="1">
    <source>
        <dbReference type="SAM" id="MobiDB-lite"/>
    </source>
</evidence>
<dbReference type="GO" id="GO:0003676">
    <property type="term" value="F:nucleic acid binding"/>
    <property type="evidence" value="ECO:0007669"/>
    <property type="project" value="InterPro"/>
</dbReference>
<feature type="region of interest" description="Disordered" evidence="1">
    <location>
        <begin position="454"/>
        <end position="480"/>
    </location>
</feature>
<dbReference type="PANTHER" id="PTHR28083:SF1">
    <property type="entry name" value="GOOD FOR FULL DBP5 ACTIVITY PROTEIN 2"/>
    <property type="match status" value="1"/>
</dbReference>
<dbReference type="InterPro" id="IPR040151">
    <property type="entry name" value="Gfd2/YDR514C-like"/>
</dbReference>
<name>A0A061AJK6_CYBFA</name>
<feature type="compositionally biased region" description="Polar residues" evidence="1">
    <location>
        <begin position="158"/>
        <end position="173"/>
    </location>
</feature>
<evidence type="ECO:0000259" key="2">
    <source>
        <dbReference type="Pfam" id="PF21762"/>
    </source>
</evidence>
<dbReference type="InterPro" id="IPR012337">
    <property type="entry name" value="RNaseH-like_sf"/>
</dbReference>
<feature type="domain" description="Gfd2/YDR514C-like C-terminal" evidence="2">
    <location>
        <begin position="258"/>
        <end position="428"/>
    </location>
</feature>
<dbReference type="InterPro" id="IPR048519">
    <property type="entry name" value="Gfd2/YDR514C-like_C"/>
</dbReference>